<reference evidence="2 3" key="1">
    <citation type="submission" date="2024-05" db="EMBL/GenBank/DDBJ databases">
        <title>Haplotype-resolved chromosome-level genome assembly of Huyou (Citrus changshanensis).</title>
        <authorList>
            <person name="Miao C."/>
            <person name="Chen W."/>
            <person name="Wu Y."/>
            <person name="Wang L."/>
            <person name="Zhao S."/>
            <person name="Grierson D."/>
            <person name="Xu C."/>
            <person name="Chen K."/>
        </authorList>
    </citation>
    <scope>NUCLEOTIDE SEQUENCE [LARGE SCALE GENOMIC DNA]</scope>
    <source>
        <strain evidence="2">01-14</strain>
        <tissue evidence="2">Leaf</tissue>
    </source>
</reference>
<feature type="compositionally biased region" description="Low complexity" evidence="1">
    <location>
        <begin position="165"/>
        <end position="176"/>
    </location>
</feature>
<evidence type="ECO:0000313" key="3">
    <source>
        <dbReference type="Proteomes" id="UP001428341"/>
    </source>
</evidence>
<accession>A0AAP0QEL0</accession>
<organism evidence="2 3">
    <name type="scientific">Citrus x changshan-huyou</name>
    <dbReference type="NCBI Taxonomy" id="2935761"/>
    <lineage>
        <taxon>Eukaryota</taxon>
        <taxon>Viridiplantae</taxon>
        <taxon>Streptophyta</taxon>
        <taxon>Embryophyta</taxon>
        <taxon>Tracheophyta</taxon>
        <taxon>Spermatophyta</taxon>
        <taxon>Magnoliopsida</taxon>
        <taxon>eudicotyledons</taxon>
        <taxon>Gunneridae</taxon>
        <taxon>Pentapetalae</taxon>
        <taxon>rosids</taxon>
        <taxon>malvids</taxon>
        <taxon>Sapindales</taxon>
        <taxon>Rutaceae</taxon>
        <taxon>Aurantioideae</taxon>
        <taxon>Citrus</taxon>
    </lineage>
</organism>
<feature type="region of interest" description="Disordered" evidence="1">
    <location>
        <begin position="52"/>
        <end position="87"/>
    </location>
</feature>
<dbReference type="EMBL" id="JBCGBO010000007">
    <property type="protein sequence ID" value="KAK9188672.1"/>
    <property type="molecule type" value="Genomic_DNA"/>
</dbReference>
<dbReference type="Proteomes" id="UP001428341">
    <property type="component" value="Unassembled WGS sequence"/>
</dbReference>
<dbReference type="AlphaFoldDB" id="A0AAP0QEL0"/>
<feature type="compositionally biased region" description="Basic and acidic residues" evidence="1">
    <location>
        <begin position="155"/>
        <end position="164"/>
    </location>
</feature>
<keyword evidence="3" id="KW-1185">Reference proteome</keyword>
<proteinExistence type="predicted"/>
<gene>
    <name evidence="2" type="ORF">WN944_020077</name>
</gene>
<evidence type="ECO:0000256" key="1">
    <source>
        <dbReference type="SAM" id="MobiDB-lite"/>
    </source>
</evidence>
<name>A0AAP0QEL0_9ROSI</name>
<dbReference type="PANTHER" id="PTHR35280:SF1">
    <property type="entry name" value="F17L21.9"/>
    <property type="match status" value="1"/>
</dbReference>
<dbReference type="PANTHER" id="PTHR35280">
    <property type="entry name" value="F17L21.9"/>
    <property type="match status" value="1"/>
</dbReference>
<protein>
    <submittedName>
        <fullName evidence="2">Uncharacterized protein</fullName>
    </submittedName>
</protein>
<evidence type="ECO:0000313" key="2">
    <source>
        <dbReference type="EMBL" id="KAK9188672.1"/>
    </source>
</evidence>
<comment type="caution">
    <text evidence="2">The sequence shown here is derived from an EMBL/GenBank/DDBJ whole genome shotgun (WGS) entry which is preliminary data.</text>
</comment>
<sequence length="241" mass="26868">MESIDKAELINLAIQKIREERKNNEDASSAQEDQLVISNLLSQLESLEGGGVLKQPGGIPGQEEANSSAVGEVETEGDNAGQLGGEGAEISREEIINELRHVKRQNFITHCLLSAMIFLTLSWQLSEVKLILKVRDGINHPFKAVGSMLKGMFKRPRDNGRDAEQQQQHEAPQHSPFKMPELPHMDLPELVEKSGLHDVETKESMQPIFPAKTFPETNCLDVLYGEDVDTVDFICINKQML</sequence>
<feature type="region of interest" description="Disordered" evidence="1">
    <location>
        <begin position="153"/>
        <end position="180"/>
    </location>
</feature>